<dbReference type="InterPro" id="IPR013078">
    <property type="entry name" value="His_Pase_superF_clade-1"/>
</dbReference>
<evidence type="ECO:0000313" key="4">
    <source>
        <dbReference type="EMBL" id="SDL64266.1"/>
    </source>
</evidence>
<dbReference type="EMBL" id="FNGP01000004">
    <property type="protein sequence ID" value="SDL64266.1"/>
    <property type="molecule type" value="Genomic_DNA"/>
</dbReference>
<dbReference type="GO" id="GO:0004331">
    <property type="term" value="F:fructose-2,6-bisphosphate 2-phosphatase activity"/>
    <property type="evidence" value="ECO:0007669"/>
    <property type="project" value="TreeGrafter"/>
</dbReference>
<gene>
    <name evidence="4" type="ORF">SAMN04488242_2261</name>
</gene>
<dbReference type="InterPro" id="IPR001345">
    <property type="entry name" value="PG/BPGM_mutase_AS"/>
</dbReference>
<evidence type="ECO:0000313" key="5">
    <source>
        <dbReference type="Proteomes" id="UP000199475"/>
    </source>
</evidence>
<evidence type="ECO:0000256" key="1">
    <source>
        <dbReference type="ARBA" id="ARBA00022801"/>
    </source>
</evidence>
<keyword evidence="1" id="KW-0378">Hydrolase</keyword>
<dbReference type="InterPro" id="IPR029033">
    <property type="entry name" value="His_PPase_superfam"/>
</dbReference>
<protein>
    <submittedName>
        <fullName evidence="4">Probable phosphoglycerate mutase</fullName>
    </submittedName>
</protein>
<reference evidence="4 5" key="1">
    <citation type="submission" date="2016-10" db="EMBL/GenBank/DDBJ databases">
        <authorList>
            <person name="de Groot N.N."/>
        </authorList>
    </citation>
    <scope>NUCLEOTIDE SEQUENCE [LARGE SCALE GENOMIC DNA]</scope>
    <source>
        <strain evidence="4 5">CGMCC 1.9159</strain>
    </source>
</reference>
<proteinExistence type="predicted"/>
<dbReference type="GO" id="GO:0045820">
    <property type="term" value="P:negative regulation of glycolytic process"/>
    <property type="evidence" value="ECO:0007669"/>
    <property type="project" value="TreeGrafter"/>
</dbReference>
<dbReference type="SUPFAM" id="SSF53254">
    <property type="entry name" value="Phosphoglycerate mutase-like"/>
    <property type="match status" value="1"/>
</dbReference>
<dbReference type="PANTHER" id="PTHR46517">
    <property type="entry name" value="FRUCTOSE-2,6-BISPHOSPHATASE TIGAR"/>
    <property type="match status" value="1"/>
</dbReference>
<dbReference type="GO" id="GO:0043456">
    <property type="term" value="P:regulation of pentose-phosphate shunt"/>
    <property type="evidence" value="ECO:0007669"/>
    <property type="project" value="TreeGrafter"/>
</dbReference>
<sequence length="215" mass="23691">MTRLIVLRHGETLWNRDRRMQGQADVELNARGISQARAAAAALAGEHFDAIYSSPLKRASVTARVVAESKGLPVRLDERLGEIHVGSWSGRTAAEIHLEFPGQQELYFAGRDYRRSSTGETAAEVGDRAEAVVGDIVAAHPEGTVLLVSHGYFTQLLVSRLLGIEGFGNRLGTLRNAHWCELRHDHGRWYLVTYNIGQDRPDDVIGTADSPAPRE</sequence>
<dbReference type="GO" id="GO:0005829">
    <property type="term" value="C:cytosol"/>
    <property type="evidence" value="ECO:0007669"/>
    <property type="project" value="TreeGrafter"/>
</dbReference>
<dbReference type="PROSITE" id="PS00175">
    <property type="entry name" value="PG_MUTASE"/>
    <property type="match status" value="1"/>
</dbReference>
<accession>A0A1G9LQP8</accession>
<feature type="binding site" evidence="3">
    <location>
        <begin position="8"/>
        <end position="15"/>
    </location>
    <ligand>
        <name>substrate</name>
    </ligand>
</feature>
<dbReference type="CDD" id="cd07067">
    <property type="entry name" value="HP_PGM_like"/>
    <property type="match status" value="1"/>
</dbReference>
<feature type="active site" description="Proton donor/acceptor" evidence="2">
    <location>
        <position position="82"/>
    </location>
</feature>
<dbReference type="RefSeq" id="WP_176761752.1">
    <property type="nucleotide sequence ID" value="NZ_FNGP01000004.1"/>
</dbReference>
<dbReference type="STRING" id="686624.SAMN04488242_2261"/>
<dbReference type="PANTHER" id="PTHR46517:SF1">
    <property type="entry name" value="FRUCTOSE-2,6-BISPHOSPHATASE TIGAR"/>
    <property type="match status" value="1"/>
</dbReference>
<dbReference type="Gene3D" id="3.40.50.1240">
    <property type="entry name" value="Phosphoglycerate mutase-like"/>
    <property type="match status" value="1"/>
</dbReference>
<dbReference type="AlphaFoldDB" id="A0A1G9LQP8"/>
<keyword evidence="5" id="KW-1185">Reference proteome</keyword>
<feature type="binding site" evidence="3">
    <location>
        <position position="58"/>
    </location>
    <ligand>
        <name>substrate</name>
    </ligand>
</feature>
<feature type="active site" description="Tele-phosphohistidine intermediate" evidence="2">
    <location>
        <position position="9"/>
    </location>
</feature>
<evidence type="ECO:0000256" key="3">
    <source>
        <dbReference type="PIRSR" id="PIRSR613078-2"/>
    </source>
</evidence>
<dbReference type="Pfam" id="PF00300">
    <property type="entry name" value="His_Phos_1"/>
    <property type="match status" value="1"/>
</dbReference>
<dbReference type="Proteomes" id="UP000199475">
    <property type="component" value="Unassembled WGS sequence"/>
</dbReference>
<evidence type="ECO:0000256" key="2">
    <source>
        <dbReference type="PIRSR" id="PIRSR613078-1"/>
    </source>
</evidence>
<dbReference type="SMART" id="SM00855">
    <property type="entry name" value="PGAM"/>
    <property type="match status" value="1"/>
</dbReference>
<dbReference type="InterPro" id="IPR051695">
    <property type="entry name" value="Phosphoglycerate_Mutase"/>
</dbReference>
<name>A0A1G9LQP8_9ACTN</name>
<organism evidence="4 5">
    <name type="scientific">Tessaracoccus oleiagri</name>
    <dbReference type="NCBI Taxonomy" id="686624"/>
    <lineage>
        <taxon>Bacteria</taxon>
        <taxon>Bacillati</taxon>
        <taxon>Actinomycetota</taxon>
        <taxon>Actinomycetes</taxon>
        <taxon>Propionibacteriales</taxon>
        <taxon>Propionibacteriaceae</taxon>
        <taxon>Tessaracoccus</taxon>
    </lineage>
</organism>